<feature type="transmembrane region" description="Helical" evidence="12">
    <location>
        <begin position="93"/>
        <end position="112"/>
    </location>
</feature>
<protein>
    <recommendedName>
        <fullName evidence="16">Sodium/solute symporter</fullName>
    </recommendedName>
</protein>
<proteinExistence type="inferred from homology"/>
<keyword evidence="15" id="KW-1185">Reference proteome</keyword>
<dbReference type="GO" id="GO:0005886">
    <property type="term" value="C:plasma membrane"/>
    <property type="evidence" value="ECO:0007669"/>
    <property type="project" value="UniProtKB-SubCell"/>
</dbReference>
<name>A0A8S9ZMP9_9BILA</name>
<gene>
    <name evidence="14" type="ORF">Mgra_00005842</name>
</gene>
<keyword evidence="10" id="KW-0739">Sodium transport</keyword>
<dbReference type="PANTHER" id="PTHR42985">
    <property type="entry name" value="SODIUM-COUPLED MONOCARBOXYLATE TRANSPORTER"/>
    <property type="match status" value="1"/>
</dbReference>
<keyword evidence="13" id="KW-0732">Signal</keyword>
<evidence type="ECO:0000256" key="2">
    <source>
        <dbReference type="ARBA" id="ARBA00006434"/>
    </source>
</evidence>
<evidence type="ECO:0000256" key="8">
    <source>
        <dbReference type="ARBA" id="ARBA00023065"/>
    </source>
</evidence>
<keyword evidence="3" id="KW-0813">Transport</keyword>
<dbReference type="InterPro" id="IPR001734">
    <property type="entry name" value="Na/solute_symporter"/>
</dbReference>
<accession>A0A8S9ZMP9</accession>
<evidence type="ECO:0000256" key="12">
    <source>
        <dbReference type="SAM" id="Phobius"/>
    </source>
</evidence>
<dbReference type="PROSITE" id="PS50283">
    <property type="entry name" value="NA_SOLUT_SYMP_3"/>
    <property type="match status" value="1"/>
</dbReference>
<dbReference type="Pfam" id="PF00474">
    <property type="entry name" value="SSF"/>
    <property type="match status" value="1"/>
</dbReference>
<keyword evidence="8" id="KW-0406">Ion transport</keyword>
<evidence type="ECO:0000256" key="13">
    <source>
        <dbReference type="SAM" id="SignalP"/>
    </source>
</evidence>
<feature type="signal peptide" evidence="13">
    <location>
        <begin position="1"/>
        <end position="18"/>
    </location>
</feature>
<feature type="transmembrane region" description="Helical" evidence="12">
    <location>
        <begin position="48"/>
        <end position="73"/>
    </location>
</feature>
<evidence type="ECO:0000256" key="1">
    <source>
        <dbReference type="ARBA" id="ARBA00004651"/>
    </source>
</evidence>
<feature type="transmembrane region" description="Helical" evidence="12">
    <location>
        <begin position="150"/>
        <end position="172"/>
    </location>
</feature>
<dbReference type="Proteomes" id="UP000605970">
    <property type="component" value="Unassembled WGS sequence"/>
</dbReference>
<reference evidence="14" key="1">
    <citation type="journal article" date="2020" name="Ecol. Evol.">
        <title>Genome structure and content of the rice root-knot nematode (Meloidogyne graminicola).</title>
        <authorList>
            <person name="Phan N.T."/>
            <person name="Danchin E.G.J."/>
            <person name="Klopp C."/>
            <person name="Perfus-Barbeoch L."/>
            <person name="Kozlowski D.K."/>
            <person name="Koutsovoulos G.D."/>
            <person name="Lopez-Roques C."/>
            <person name="Bouchez O."/>
            <person name="Zahm M."/>
            <person name="Besnard G."/>
            <person name="Bellafiore S."/>
        </authorList>
    </citation>
    <scope>NUCLEOTIDE SEQUENCE</scope>
    <source>
        <strain evidence="14">VN-18</strain>
    </source>
</reference>
<comment type="similarity">
    <text evidence="2 11">Belongs to the sodium:solute symporter (SSF) (TC 2.A.21) family.</text>
</comment>
<feature type="chain" id="PRO_5035829959" description="Sodium/solute symporter" evidence="13">
    <location>
        <begin position="19"/>
        <end position="229"/>
    </location>
</feature>
<evidence type="ECO:0000256" key="7">
    <source>
        <dbReference type="ARBA" id="ARBA00023053"/>
    </source>
</evidence>
<dbReference type="InterPro" id="IPR038377">
    <property type="entry name" value="Na/Glc_symporter_sf"/>
</dbReference>
<evidence type="ECO:0000256" key="5">
    <source>
        <dbReference type="ARBA" id="ARBA00022692"/>
    </source>
</evidence>
<keyword evidence="4" id="KW-1003">Cell membrane</keyword>
<evidence type="ECO:0000256" key="10">
    <source>
        <dbReference type="ARBA" id="ARBA00023201"/>
    </source>
</evidence>
<keyword evidence="6 12" id="KW-1133">Transmembrane helix</keyword>
<dbReference type="GO" id="GO:0006814">
    <property type="term" value="P:sodium ion transport"/>
    <property type="evidence" value="ECO:0007669"/>
    <property type="project" value="UniProtKB-KW"/>
</dbReference>
<dbReference type="AlphaFoldDB" id="A0A8S9ZMP9"/>
<dbReference type="OrthoDB" id="6132759at2759"/>
<evidence type="ECO:0000313" key="15">
    <source>
        <dbReference type="Proteomes" id="UP000605970"/>
    </source>
</evidence>
<evidence type="ECO:0000313" key="14">
    <source>
        <dbReference type="EMBL" id="KAF7634694.1"/>
    </source>
</evidence>
<feature type="transmembrane region" description="Helical" evidence="12">
    <location>
        <begin position="118"/>
        <end position="143"/>
    </location>
</feature>
<dbReference type="Gene3D" id="1.20.1730.10">
    <property type="entry name" value="Sodium/glucose cotransporter"/>
    <property type="match status" value="1"/>
</dbReference>
<keyword evidence="5 12" id="KW-0812">Transmembrane</keyword>
<dbReference type="EMBL" id="JABEBT010000052">
    <property type="protein sequence ID" value="KAF7634694.1"/>
    <property type="molecule type" value="Genomic_DNA"/>
</dbReference>
<dbReference type="PANTHER" id="PTHR42985:SF40">
    <property type="entry name" value="LD47995P-RELATED"/>
    <property type="match status" value="1"/>
</dbReference>
<organism evidence="14 15">
    <name type="scientific">Meloidogyne graminicola</name>
    <dbReference type="NCBI Taxonomy" id="189291"/>
    <lineage>
        <taxon>Eukaryota</taxon>
        <taxon>Metazoa</taxon>
        <taxon>Ecdysozoa</taxon>
        <taxon>Nematoda</taxon>
        <taxon>Chromadorea</taxon>
        <taxon>Rhabditida</taxon>
        <taxon>Tylenchina</taxon>
        <taxon>Tylenchomorpha</taxon>
        <taxon>Tylenchoidea</taxon>
        <taxon>Meloidogynidae</taxon>
        <taxon>Meloidogyninae</taxon>
        <taxon>Meloidogyne</taxon>
    </lineage>
</organism>
<evidence type="ECO:0000256" key="9">
    <source>
        <dbReference type="ARBA" id="ARBA00023136"/>
    </source>
</evidence>
<evidence type="ECO:0000256" key="11">
    <source>
        <dbReference type="RuleBase" id="RU362091"/>
    </source>
</evidence>
<evidence type="ECO:0000256" key="3">
    <source>
        <dbReference type="ARBA" id="ARBA00022448"/>
    </source>
</evidence>
<sequence length="229" mass="25323">MITYIGFLMVAFFQGCDPVGLKDVQTIDQLTILMANRIFEGIPGLPGLFLATIFSATLSTASSGINSLTAVLWEDFIKDTTFGKKITTNKTAILIKTISVFFGLLATFMAFACSNLGGIFQIILTTLGAISGPLVGLFFLGIFFPKANKIGAFFGLGIGIFVMIIFCIFANLNQPYRNFVISFDKIEENNNKSVGCLEYNEMENLKRNLRISFVSEGAFKQRNYYLRIV</sequence>
<comment type="caution">
    <text evidence="14">The sequence shown here is derived from an EMBL/GenBank/DDBJ whole genome shotgun (WGS) entry which is preliminary data.</text>
</comment>
<dbReference type="InterPro" id="IPR051163">
    <property type="entry name" value="Sodium:Solute_Symporter_SSF"/>
</dbReference>
<comment type="subcellular location">
    <subcellularLocation>
        <location evidence="1">Cell membrane</location>
        <topology evidence="1">Multi-pass membrane protein</topology>
    </subcellularLocation>
</comment>
<evidence type="ECO:0000256" key="6">
    <source>
        <dbReference type="ARBA" id="ARBA00022989"/>
    </source>
</evidence>
<evidence type="ECO:0008006" key="16">
    <source>
        <dbReference type="Google" id="ProtNLM"/>
    </source>
</evidence>
<dbReference type="GO" id="GO:0015293">
    <property type="term" value="F:symporter activity"/>
    <property type="evidence" value="ECO:0007669"/>
    <property type="project" value="TreeGrafter"/>
</dbReference>
<keyword evidence="9 12" id="KW-0472">Membrane</keyword>
<keyword evidence="7" id="KW-0915">Sodium</keyword>
<evidence type="ECO:0000256" key="4">
    <source>
        <dbReference type="ARBA" id="ARBA00022475"/>
    </source>
</evidence>